<dbReference type="Proteomes" id="UP000758155">
    <property type="component" value="Unassembled WGS sequence"/>
</dbReference>
<organism evidence="2 3">
    <name type="scientific">Didymella heteroderae</name>
    <dbReference type="NCBI Taxonomy" id="1769908"/>
    <lineage>
        <taxon>Eukaryota</taxon>
        <taxon>Fungi</taxon>
        <taxon>Dikarya</taxon>
        <taxon>Ascomycota</taxon>
        <taxon>Pezizomycotina</taxon>
        <taxon>Dothideomycetes</taxon>
        <taxon>Pleosporomycetidae</taxon>
        <taxon>Pleosporales</taxon>
        <taxon>Pleosporineae</taxon>
        <taxon>Didymellaceae</taxon>
        <taxon>Didymella</taxon>
    </lineage>
</organism>
<gene>
    <name evidence="2" type="ORF">E8E12_004306</name>
</gene>
<feature type="chain" id="PRO_5040390413" evidence="1">
    <location>
        <begin position="26"/>
        <end position="219"/>
    </location>
</feature>
<evidence type="ECO:0000313" key="2">
    <source>
        <dbReference type="EMBL" id="KAF3045021.1"/>
    </source>
</evidence>
<evidence type="ECO:0000256" key="1">
    <source>
        <dbReference type="SAM" id="SignalP"/>
    </source>
</evidence>
<accession>A0A9P5C5B9</accession>
<proteinExistence type="predicted"/>
<protein>
    <submittedName>
        <fullName evidence="2">Uncharacterized protein</fullName>
    </submittedName>
</protein>
<comment type="caution">
    <text evidence="2">The sequence shown here is derived from an EMBL/GenBank/DDBJ whole genome shotgun (WGS) entry which is preliminary data.</text>
</comment>
<reference evidence="2" key="1">
    <citation type="submission" date="2019-04" db="EMBL/GenBank/DDBJ databases">
        <title>Sequencing of skin fungus with MAO and IRED activity.</title>
        <authorList>
            <person name="Marsaioli A.J."/>
            <person name="Bonatto J.M.C."/>
            <person name="Reis Junior O."/>
        </authorList>
    </citation>
    <scope>NUCLEOTIDE SEQUENCE</scope>
    <source>
        <strain evidence="2">28M1</strain>
    </source>
</reference>
<name>A0A9P5C5B9_9PLEO</name>
<keyword evidence="3" id="KW-1185">Reference proteome</keyword>
<dbReference type="EMBL" id="SWKV01000007">
    <property type="protein sequence ID" value="KAF3045021.1"/>
    <property type="molecule type" value="Genomic_DNA"/>
</dbReference>
<dbReference type="AlphaFoldDB" id="A0A9P5C5B9"/>
<evidence type="ECO:0000313" key="3">
    <source>
        <dbReference type="Proteomes" id="UP000758155"/>
    </source>
</evidence>
<sequence length="219" mass="24696">MQMPGRWLLLALSHFFTRHFQQTGGVLCPHPVDFLQSSFSLSSHHLATLFMHHLEYARTRPEKPFVHRSAPSASDLQVKRAVEDALVDKRLTHARTQSSSVPNEKFSKSFPAHKSDLINNTTKQLGVQAVKITARIQSHKAGVLEHNTRQFQVHTKKLSDSMQDHNADLLKRVGEGATSKRSRTDEITYLYTVKIKGHVDEEGNAGVGVLEKRTNKNKT</sequence>
<keyword evidence="1" id="KW-0732">Signal</keyword>
<feature type="signal peptide" evidence="1">
    <location>
        <begin position="1"/>
        <end position="25"/>
    </location>
</feature>